<proteinExistence type="predicted"/>
<dbReference type="AlphaFoldDB" id="A0A3N4LTL8"/>
<evidence type="ECO:0000313" key="2">
    <source>
        <dbReference type="Proteomes" id="UP000267821"/>
    </source>
</evidence>
<protein>
    <submittedName>
        <fullName evidence="1">Uncharacterized protein</fullName>
    </submittedName>
</protein>
<dbReference type="Proteomes" id="UP000267821">
    <property type="component" value="Unassembled WGS sequence"/>
</dbReference>
<keyword evidence="2" id="KW-1185">Reference proteome</keyword>
<name>A0A3N4LTL8_9PEZI</name>
<dbReference type="EMBL" id="ML121540">
    <property type="protein sequence ID" value="RPB24899.1"/>
    <property type="molecule type" value="Genomic_DNA"/>
</dbReference>
<reference evidence="1 2" key="1">
    <citation type="journal article" date="2018" name="Nat. Ecol. Evol.">
        <title>Pezizomycetes genomes reveal the molecular basis of ectomycorrhizal truffle lifestyle.</title>
        <authorList>
            <person name="Murat C."/>
            <person name="Payen T."/>
            <person name="Noel B."/>
            <person name="Kuo A."/>
            <person name="Morin E."/>
            <person name="Chen J."/>
            <person name="Kohler A."/>
            <person name="Krizsan K."/>
            <person name="Balestrini R."/>
            <person name="Da Silva C."/>
            <person name="Montanini B."/>
            <person name="Hainaut M."/>
            <person name="Levati E."/>
            <person name="Barry K.W."/>
            <person name="Belfiori B."/>
            <person name="Cichocki N."/>
            <person name="Clum A."/>
            <person name="Dockter R.B."/>
            <person name="Fauchery L."/>
            <person name="Guy J."/>
            <person name="Iotti M."/>
            <person name="Le Tacon F."/>
            <person name="Lindquist E.A."/>
            <person name="Lipzen A."/>
            <person name="Malagnac F."/>
            <person name="Mello A."/>
            <person name="Molinier V."/>
            <person name="Miyauchi S."/>
            <person name="Poulain J."/>
            <person name="Riccioni C."/>
            <person name="Rubini A."/>
            <person name="Sitrit Y."/>
            <person name="Splivallo R."/>
            <person name="Traeger S."/>
            <person name="Wang M."/>
            <person name="Zifcakova L."/>
            <person name="Wipf D."/>
            <person name="Zambonelli A."/>
            <person name="Paolocci F."/>
            <person name="Nowrousian M."/>
            <person name="Ottonello S."/>
            <person name="Baldrian P."/>
            <person name="Spatafora J.W."/>
            <person name="Henrissat B."/>
            <person name="Nagy L.G."/>
            <person name="Aury J.M."/>
            <person name="Wincker P."/>
            <person name="Grigoriev I.V."/>
            <person name="Bonfante P."/>
            <person name="Martin F.M."/>
        </authorList>
    </citation>
    <scope>NUCLEOTIDE SEQUENCE [LARGE SCALE GENOMIC DNA]</scope>
    <source>
        <strain evidence="1 2">ATCC MYA-4762</strain>
    </source>
</reference>
<dbReference type="InParanoid" id="A0A3N4LTL8"/>
<gene>
    <name evidence="1" type="ORF">L211DRAFT_837307</name>
</gene>
<organism evidence="1 2">
    <name type="scientific">Terfezia boudieri ATCC MYA-4762</name>
    <dbReference type="NCBI Taxonomy" id="1051890"/>
    <lineage>
        <taxon>Eukaryota</taxon>
        <taxon>Fungi</taxon>
        <taxon>Dikarya</taxon>
        <taxon>Ascomycota</taxon>
        <taxon>Pezizomycotina</taxon>
        <taxon>Pezizomycetes</taxon>
        <taxon>Pezizales</taxon>
        <taxon>Pezizaceae</taxon>
        <taxon>Terfezia</taxon>
    </lineage>
</organism>
<sequence>MEAGYMFPLVGLVQLPWLGGEKFKNYLARYENIDGIFSLASDARWGGGDGDGDGSVRER</sequence>
<accession>A0A3N4LTL8</accession>
<evidence type="ECO:0000313" key="1">
    <source>
        <dbReference type="EMBL" id="RPB24899.1"/>
    </source>
</evidence>